<organism evidence="1 2">
    <name type="scientific">Scytonema hofmannii FACHB-248</name>
    <dbReference type="NCBI Taxonomy" id="1842502"/>
    <lineage>
        <taxon>Bacteria</taxon>
        <taxon>Bacillati</taxon>
        <taxon>Cyanobacteriota</taxon>
        <taxon>Cyanophyceae</taxon>
        <taxon>Nostocales</taxon>
        <taxon>Scytonemataceae</taxon>
        <taxon>Scytonema</taxon>
    </lineage>
</organism>
<dbReference type="EMBL" id="JACJTA010000099">
    <property type="protein sequence ID" value="MBD2608567.1"/>
    <property type="molecule type" value="Genomic_DNA"/>
</dbReference>
<sequence length="182" mass="20651">MKIRFITDKIKGRWLIITLTAISLGLFTCFLADIVRTRIINVDNLLKKLEEKQVDNPRLIQKIAVQRGFEYEKGLDFKCMSWSTYPVSSGWTNKVGDRDFFIDFYIPPDKKAIICTTPALAAALTAETDKPFLYEVYPTDYGLRVRITIGLSEVGDACKSLTGNVNCANSILSRQVIVRYEP</sequence>
<dbReference type="Proteomes" id="UP000660380">
    <property type="component" value="Unassembled WGS sequence"/>
</dbReference>
<protein>
    <submittedName>
        <fullName evidence="1">Uncharacterized protein</fullName>
    </submittedName>
</protein>
<gene>
    <name evidence="1" type="ORF">H6G81_29615</name>
</gene>
<name>A0ABR8GYG6_9CYAN</name>
<comment type="caution">
    <text evidence="1">The sequence shown here is derived from an EMBL/GenBank/DDBJ whole genome shotgun (WGS) entry which is preliminary data.</text>
</comment>
<evidence type="ECO:0000313" key="1">
    <source>
        <dbReference type="EMBL" id="MBD2608567.1"/>
    </source>
</evidence>
<keyword evidence="2" id="KW-1185">Reference proteome</keyword>
<dbReference type="RefSeq" id="WP_029634621.1">
    <property type="nucleotide sequence ID" value="NZ_JACJTA010000099.1"/>
</dbReference>
<reference evidence="1 2" key="1">
    <citation type="journal article" date="2020" name="ISME J.">
        <title>Comparative genomics reveals insights into cyanobacterial evolution and habitat adaptation.</title>
        <authorList>
            <person name="Chen M.Y."/>
            <person name="Teng W.K."/>
            <person name="Zhao L."/>
            <person name="Hu C.X."/>
            <person name="Zhou Y.K."/>
            <person name="Han B.P."/>
            <person name="Song L.R."/>
            <person name="Shu W.S."/>
        </authorList>
    </citation>
    <scope>NUCLEOTIDE SEQUENCE [LARGE SCALE GENOMIC DNA]</scope>
    <source>
        <strain evidence="1 2">FACHB-248</strain>
    </source>
</reference>
<evidence type="ECO:0000313" key="2">
    <source>
        <dbReference type="Proteomes" id="UP000660380"/>
    </source>
</evidence>
<proteinExistence type="predicted"/>
<accession>A0ABR8GYG6</accession>